<dbReference type="AlphaFoldDB" id="A0A371F9E7"/>
<gene>
    <name evidence="1" type="ORF">CR513_45277</name>
</gene>
<organism evidence="1 2">
    <name type="scientific">Mucuna pruriens</name>
    <name type="common">Velvet bean</name>
    <name type="synonym">Dolichos pruriens</name>
    <dbReference type="NCBI Taxonomy" id="157652"/>
    <lineage>
        <taxon>Eukaryota</taxon>
        <taxon>Viridiplantae</taxon>
        <taxon>Streptophyta</taxon>
        <taxon>Embryophyta</taxon>
        <taxon>Tracheophyta</taxon>
        <taxon>Spermatophyta</taxon>
        <taxon>Magnoliopsida</taxon>
        <taxon>eudicotyledons</taxon>
        <taxon>Gunneridae</taxon>
        <taxon>Pentapetalae</taxon>
        <taxon>rosids</taxon>
        <taxon>fabids</taxon>
        <taxon>Fabales</taxon>
        <taxon>Fabaceae</taxon>
        <taxon>Papilionoideae</taxon>
        <taxon>50 kb inversion clade</taxon>
        <taxon>NPAAA clade</taxon>
        <taxon>indigoferoid/millettioid clade</taxon>
        <taxon>Phaseoleae</taxon>
        <taxon>Mucuna</taxon>
    </lineage>
</organism>
<sequence>MEDALPSCKRQHSIFVIIWYPDNFYSNSFILVHAMVKPTVSPMGKPNTNKELREVNIPFLGCLHSSNLSSSMKQPSLYVPIDYTNQ</sequence>
<dbReference type="EMBL" id="QJKJ01010016">
    <property type="protein sequence ID" value="RDX74909.1"/>
    <property type="molecule type" value="Genomic_DNA"/>
</dbReference>
<keyword evidence="2" id="KW-1185">Reference proteome</keyword>
<accession>A0A371F9E7</accession>
<evidence type="ECO:0000313" key="2">
    <source>
        <dbReference type="Proteomes" id="UP000257109"/>
    </source>
</evidence>
<evidence type="ECO:0000313" key="1">
    <source>
        <dbReference type="EMBL" id="RDX74909.1"/>
    </source>
</evidence>
<dbReference type="Proteomes" id="UP000257109">
    <property type="component" value="Unassembled WGS sequence"/>
</dbReference>
<feature type="non-terminal residue" evidence="1">
    <location>
        <position position="1"/>
    </location>
</feature>
<proteinExistence type="predicted"/>
<protein>
    <submittedName>
        <fullName evidence="1">Uncharacterized protein</fullName>
    </submittedName>
</protein>
<reference evidence="1" key="1">
    <citation type="submission" date="2018-05" db="EMBL/GenBank/DDBJ databases">
        <title>Draft genome of Mucuna pruriens seed.</title>
        <authorList>
            <person name="Nnadi N.E."/>
            <person name="Vos R."/>
            <person name="Hasami M.H."/>
            <person name="Devisetty U.K."/>
            <person name="Aguiy J.C."/>
        </authorList>
    </citation>
    <scope>NUCLEOTIDE SEQUENCE [LARGE SCALE GENOMIC DNA]</scope>
    <source>
        <strain evidence="1">JCA_2017</strain>
    </source>
</reference>
<comment type="caution">
    <text evidence="1">The sequence shown here is derived from an EMBL/GenBank/DDBJ whole genome shotgun (WGS) entry which is preliminary data.</text>
</comment>
<name>A0A371F9E7_MUCPR</name>